<reference evidence="1 2" key="1">
    <citation type="submission" date="2018-11" db="EMBL/GenBank/DDBJ databases">
        <title>The Potential of Streptomyces as Biocontrol Agents against the Tomato grey mould, Botrytis cinerea (Gray mold) Frontiers in Microbiology.</title>
        <authorList>
            <person name="Li D."/>
        </authorList>
    </citation>
    <scope>NUCLEOTIDE SEQUENCE [LARGE SCALE GENOMIC DNA]</scope>
    <source>
        <strain evidence="1 2">NEAU-LD23</strain>
    </source>
</reference>
<dbReference type="RefSeq" id="WP_123107868.1">
    <property type="nucleotide sequence ID" value="NZ_RIBZ01000848.1"/>
</dbReference>
<protein>
    <submittedName>
        <fullName evidence="1">Uncharacterized protein</fullName>
    </submittedName>
</protein>
<keyword evidence="2" id="KW-1185">Reference proteome</keyword>
<comment type="caution">
    <text evidence="1">The sequence shown here is derived from an EMBL/GenBank/DDBJ whole genome shotgun (WGS) entry which is preliminary data.</text>
</comment>
<name>A0A3M8SQ48_9ACTN</name>
<evidence type="ECO:0000313" key="2">
    <source>
        <dbReference type="Proteomes" id="UP000275401"/>
    </source>
</evidence>
<dbReference type="EMBL" id="RIBZ01000848">
    <property type="protein sequence ID" value="RNF83427.1"/>
    <property type="molecule type" value="Genomic_DNA"/>
</dbReference>
<gene>
    <name evidence="1" type="ORF">EEJ42_44720</name>
</gene>
<proteinExistence type="predicted"/>
<accession>A0A3M8SQ48</accession>
<dbReference type="Proteomes" id="UP000275401">
    <property type="component" value="Unassembled WGS sequence"/>
</dbReference>
<evidence type="ECO:0000313" key="1">
    <source>
        <dbReference type="EMBL" id="RNF83427.1"/>
    </source>
</evidence>
<organism evidence="1 2">
    <name type="scientific">Streptomyces botrytidirepellens</name>
    <dbReference type="NCBI Taxonomy" id="2486417"/>
    <lineage>
        <taxon>Bacteria</taxon>
        <taxon>Bacillati</taxon>
        <taxon>Actinomycetota</taxon>
        <taxon>Actinomycetes</taxon>
        <taxon>Kitasatosporales</taxon>
        <taxon>Streptomycetaceae</taxon>
        <taxon>Streptomyces</taxon>
    </lineage>
</organism>
<sequence length="89" mass="9538">MYLVRFRIVAPRPPIAASEAFALRVALEGAVLTRHGVEHVRVHTSRSGGVGVLFLRAPDPAEAHAYGLALCAEMLAGVPQLCDWHVVGL</sequence>
<dbReference type="AlphaFoldDB" id="A0A3M8SQ48"/>